<feature type="chain" id="PRO_5009890639" description="Phosphatidylglycerol/phosphatidylinositol transfer protein" evidence="1">
    <location>
        <begin position="17"/>
        <end position="127"/>
    </location>
</feature>
<name>A0A1M2VRP4_TRAPU</name>
<feature type="signal peptide" evidence="1">
    <location>
        <begin position="1"/>
        <end position="16"/>
    </location>
</feature>
<evidence type="ECO:0008006" key="4">
    <source>
        <dbReference type="Google" id="ProtNLM"/>
    </source>
</evidence>
<sequence>MKAVFVALALAVSALAQGVHIAQPPSGSVEKQGQSMTVVVQKQNSLTGSQDVAIAIGLASCPLSGSGCTSLPDASVGPLLFSGTYAPAADASGNVTQSYVVRVPADIAPGPARLSVAHFYILGVRSA</sequence>
<keyword evidence="3" id="KW-1185">Reference proteome</keyword>
<accession>A0A1M2VRP4</accession>
<dbReference type="Pfam" id="PF19271">
    <property type="entry name" value="Nis1"/>
    <property type="match status" value="1"/>
</dbReference>
<dbReference type="OMA" id="WSCATTD"/>
<dbReference type="AlphaFoldDB" id="A0A1M2VRP4"/>
<organism evidence="2 3">
    <name type="scientific">Trametes pubescens</name>
    <name type="common">White-rot fungus</name>
    <dbReference type="NCBI Taxonomy" id="154538"/>
    <lineage>
        <taxon>Eukaryota</taxon>
        <taxon>Fungi</taxon>
        <taxon>Dikarya</taxon>
        <taxon>Basidiomycota</taxon>
        <taxon>Agaricomycotina</taxon>
        <taxon>Agaricomycetes</taxon>
        <taxon>Polyporales</taxon>
        <taxon>Polyporaceae</taxon>
        <taxon>Trametes</taxon>
    </lineage>
</organism>
<proteinExistence type="predicted"/>
<dbReference type="EMBL" id="MNAD01000800">
    <property type="protein sequence ID" value="OJT10265.1"/>
    <property type="molecule type" value="Genomic_DNA"/>
</dbReference>
<reference evidence="2 3" key="1">
    <citation type="submission" date="2016-10" db="EMBL/GenBank/DDBJ databases">
        <title>Genome sequence of the basidiomycete white-rot fungus Trametes pubescens.</title>
        <authorList>
            <person name="Makela M.R."/>
            <person name="Granchi Z."/>
            <person name="Peng M."/>
            <person name="De Vries R.P."/>
            <person name="Grigoriev I."/>
            <person name="Riley R."/>
            <person name="Hilden K."/>
        </authorList>
    </citation>
    <scope>NUCLEOTIDE SEQUENCE [LARGE SCALE GENOMIC DNA]</scope>
    <source>
        <strain evidence="2 3">FBCC735</strain>
    </source>
</reference>
<keyword evidence="1" id="KW-0732">Signal</keyword>
<evidence type="ECO:0000313" key="3">
    <source>
        <dbReference type="Proteomes" id="UP000184267"/>
    </source>
</evidence>
<evidence type="ECO:0000313" key="2">
    <source>
        <dbReference type="EMBL" id="OJT10265.1"/>
    </source>
</evidence>
<comment type="caution">
    <text evidence="2">The sequence shown here is derived from an EMBL/GenBank/DDBJ whole genome shotgun (WGS) entry which is preliminary data.</text>
</comment>
<gene>
    <name evidence="2" type="ORF">TRAPUB_13219</name>
</gene>
<dbReference type="InterPro" id="IPR045469">
    <property type="entry name" value="Nis1"/>
</dbReference>
<dbReference type="OrthoDB" id="2841294at2759"/>
<protein>
    <recommendedName>
        <fullName evidence="4">Phosphatidylglycerol/phosphatidylinositol transfer protein</fullName>
    </recommendedName>
</protein>
<evidence type="ECO:0000256" key="1">
    <source>
        <dbReference type="SAM" id="SignalP"/>
    </source>
</evidence>
<dbReference type="Proteomes" id="UP000184267">
    <property type="component" value="Unassembled WGS sequence"/>
</dbReference>